<evidence type="ECO:0000256" key="6">
    <source>
        <dbReference type="ARBA" id="ARBA00023277"/>
    </source>
</evidence>
<keyword evidence="7" id="KW-0624">Polysaccharide degradation</keyword>
<dbReference type="InterPro" id="IPR029058">
    <property type="entry name" value="AB_hydrolase_fold"/>
</dbReference>
<dbReference type="GO" id="GO:0045493">
    <property type="term" value="P:xylan catabolic process"/>
    <property type="evidence" value="ECO:0007669"/>
    <property type="project" value="UniProtKB-KW"/>
</dbReference>
<feature type="domain" description="Phospholipase/carboxylesterase/thioesterase" evidence="8">
    <location>
        <begin position="62"/>
        <end position="221"/>
    </location>
</feature>
<dbReference type="AlphaFoldDB" id="A0A154BME0"/>
<keyword evidence="4" id="KW-0732">Signal</keyword>
<dbReference type="Gene3D" id="3.40.50.1820">
    <property type="entry name" value="alpha/beta hydrolase"/>
    <property type="match status" value="1"/>
</dbReference>
<evidence type="ECO:0000313" key="9">
    <source>
        <dbReference type="EMBL" id="KYZ75071.1"/>
    </source>
</evidence>
<dbReference type="Proteomes" id="UP000076268">
    <property type="component" value="Unassembled WGS sequence"/>
</dbReference>
<evidence type="ECO:0000256" key="1">
    <source>
        <dbReference type="ARBA" id="ARBA00004613"/>
    </source>
</evidence>
<keyword evidence="6" id="KW-0119">Carbohydrate metabolism</keyword>
<dbReference type="EMBL" id="LSGP01000026">
    <property type="protein sequence ID" value="KYZ75071.1"/>
    <property type="molecule type" value="Genomic_DNA"/>
</dbReference>
<keyword evidence="2" id="KW-0964">Secreted</keyword>
<name>A0A154BME0_ANASB</name>
<dbReference type="GO" id="GO:0005576">
    <property type="term" value="C:extracellular region"/>
    <property type="evidence" value="ECO:0007669"/>
    <property type="project" value="UniProtKB-SubCell"/>
</dbReference>
<reference evidence="9 10" key="1">
    <citation type="submission" date="2016-02" db="EMBL/GenBank/DDBJ databases">
        <title>Anaerosporomusa subterraneum gen. nov., sp. nov., a spore-forming obligate anaerobe isolated from saprolite.</title>
        <authorList>
            <person name="Choi J.K."/>
            <person name="Shah M."/>
            <person name="Yee N."/>
        </authorList>
    </citation>
    <scope>NUCLEOTIDE SEQUENCE [LARGE SCALE GENOMIC DNA]</scope>
    <source>
        <strain evidence="9 10">RU4</strain>
    </source>
</reference>
<proteinExistence type="predicted"/>
<dbReference type="PANTHER" id="PTHR38050">
    <property type="match status" value="1"/>
</dbReference>
<evidence type="ECO:0000256" key="7">
    <source>
        <dbReference type="ARBA" id="ARBA00023326"/>
    </source>
</evidence>
<comment type="subcellular location">
    <subcellularLocation>
        <location evidence="1">Secreted</location>
    </subcellularLocation>
</comment>
<sequence length="325" mass="35427">MLTDRIVKAIFLTAIFIGTLASGVHGWGVSPVNAANIQTYSIQADGKQRTYAIYVPSGYNSKNPAPVVVMLHGAGGTGEGVIRETAWDQKAEREGFLVVFPNAMRINQEADPSFLTNPQLWNDGSNRGQGLLPEIDDVKFLSLMLDDLSKTYAIDQKAVFITGFSSGASMLFRAADELPGRFAAIAPVSGHYWPPSNPPLSRNPIPTILIIGTADPLNPFAGGIINLPWGSFEQPPFMNTILSWAKYNGFPQGLKATAGKPGVKILHAVKENHDWFRVYIIEGLGHMWPGGEAIFPESFIGKDPGTLQATEVIWQYFAQVRAQSR</sequence>
<accession>A0A154BME0</accession>
<evidence type="ECO:0000256" key="3">
    <source>
        <dbReference type="ARBA" id="ARBA00022651"/>
    </source>
</evidence>
<evidence type="ECO:0000256" key="2">
    <source>
        <dbReference type="ARBA" id="ARBA00022525"/>
    </source>
</evidence>
<gene>
    <name evidence="9" type="ORF">AXX12_15975</name>
</gene>
<dbReference type="InterPro" id="IPR043595">
    <property type="entry name" value="FaeB/C/D"/>
</dbReference>
<dbReference type="SUPFAM" id="SSF53474">
    <property type="entry name" value="alpha/beta-Hydrolases"/>
    <property type="match status" value="1"/>
</dbReference>
<dbReference type="STRING" id="1794912.AXX12_15975"/>
<evidence type="ECO:0000259" key="8">
    <source>
        <dbReference type="Pfam" id="PF02230"/>
    </source>
</evidence>
<keyword evidence="5" id="KW-0378">Hydrolase</keyword>
<keyword evidence="10" id="KW-1185">Reference proteome</keyword>
<dbReference type="OrthoDB" id="9764953at2"/>
<keyword evidence="3" id="KW-0858">Xylan degradation</keyword>
<organism evidence="9 10">
    <name type="scientific">Anaerosporomusa subterranea</name>
    <dbReference type="NCBI Taxonomy" id="1794912"/>
    <lineage>
        <taxon>Bacteria</taxon>
        <taxon>Bacillati</taxon>
        <taxon>Bacillota</taxon>
        <taxon>Negativicutes</taxon>
        <taxon>Acetonemataceae</taxon>
        <taxon>Anaerosporomusa</taxon>
    </lineage>
</organism>
<dbReference type="GO" id="GO:0030600">
    <property type="term" value="F:feruloyl esterase activity"/>
    <property type="evidence" value="ECO:0007669"/>
    <property type="project" value="InterPro"/>
</dbReference>
<dbReference type="Pfam" id="PF02230">
    <property type="entry name" value="Abhydrolase_2"/>
    <property type="match status" value="1"/>
</dbReference>
<evidence type="ECO:0000256" key="4">
    <source>
        <dbReference type="ARBA" id="ARBA00022729"/>
    </source>
</evidence>
<protein>
    <recommendedName>
        <fullName evidence="8">Phospholipase/carboxylesterase/thioesterase domain-containing protein</fullName>
    </recommendedName>
</protein>
<dbReference type="PANTHER" id="PTHR38050:SF2">
    <property type="entry name" value="FERULOYL ESTERASE C-RELATED"/>
    <property type="match status" value="1"/>
</dbReference>
<dbReference type="InterPro" id="IPR003140">
    <property type="entry name" value="PLipase/COase/thioEstase"/>
</dbReference>
<evidence type="ECO:0000256" key="5">
    <source>
        <dbReference type="ARBA" id="ARBA00022801"/>
    </source>
</evidence>
<dbReference type="RefSeq" id="WP_066245687.1">
    <property type="nucleotide sequence ID" value="NZ_LSGP01000026.1"/>
</dbReference>
<comment type="caution">
    <text evidence="9">The sequence shown here is derived from an EMBL/GenBank/DDBJ whole genome shotgun (WGS) entry which is preliminary data.</text>
</comment>
<evidence type="ECO:0000313" key="10">
    <source>
        <dbReference type="Proteomes" id="UP000076268"/>
    </source>
</evidence>